<feature type="transmembrane region" description="Helical" evidence="6">
    <location>
        <begin position="234"/>
        <end position="253"/>
    </location>
</feature>
<evidence type="ECO:0000256" key="6">
    <source>
        <dbReference type="SAM" id="Phobius"/>
    </source>
</evidence>
<keyword evidence="4 6" id="KW-1133">Transmembrane helix</keyword>
<evidence type="ECO:0000256" key="3">
    <source>
        <dbReference type="ARBA" id="ARBA00022692"/>
    </source>
</evidence>
<keyword evidence="5 6" id="KW-0472">Membrane</keyword>
<feature type="transmembrane region" description="Helical" evidence="6">
    <location>
        <begin position="315"/>
        <end position="337"/>
    </location>
</feature>
<sequence length="441" mass="50201">MTTNNDRTSNFKKNAILLLFCQVGSIGLSFILVPLTLKYLGVSEYGVWITLVGVIEWFNFFDIGLGHGLRNKYAEAKATNNLDDVKKYVSTTFFMMAIISVIIFLIFLFASYFIVWCQVLNAPKELEVVLQTLTIYLVGMFCVRFVMNIISVLLTADQNPAIPAIVLLSGNALSLISVYLLTLRGGTSLFAMGICLYISQILPLIIAFVYFFSIKYKTIFPSWKSFSKSHIKQVLSLGIKFFLIQITALLLLQSNNIIIAHVCGLSEVTDFNIAFKYVNILFTVFMTFLTPLWSASTEAYARNDIDWIKKSYNRLNNFWMILIFVGIIMVVISPVFYNLWLKNKILPNIPLLSLLLLNVLFLMRSTLYRSFMNGVGKIKMQFVITLMQSVIHIPLAIILGKQFGVLGVVFTMMIWNLINSIWEPIQFKRIISNTAKGIWVK</sequence>
<evidence type="ECO:0000256" key="2">
    <source>
        <dbReference type="ARBA" id="ARBA00022475"/>
    </source>
</evidence>
<dbReference type="EMBL" id="CP059075">
    <property type="protein sequence ID" value="QRE03840.1"/>
    <property type="molecule type" value="Genomic_DNA"/>
</dbReference>
<feature type="transmembrane region" description="Helical" evidence="6">
    <location>
        <begin position="161"/>
        <end position="183"/>
    </location>
</feature>
<feature type="transmembrane region" description="Helical" evidence="6">
    <location>
        <begin position="349"/>
        <end position="368"/>
    </location>
</feature>
<dbReference type="InterPro" id="IPR050833">
    <property type="entry name" value="Poly_Biosynth_Transport"/>
</dbReference>
<name>A0A7U2NF15_FLAPS</name>
<dbReference type="PANTHER" id="PTHR30250:SF26">
    <property type="entry name" value="PSMA PROTEIN"/>
    <property type="match status" value="1"/>
</dbReference>
<reference evidence="7 8" key="1">
    <citation type="submission" date="2020-07" db="EMBL/GenBank/DDBJ databases">
        <title>Genomic characterization of Flavobacterium psychrophilum strains.</title>
        <authorList>
            <person name="Castillo D."/>
            <person name="Jorgensen J."/>
            <person name="Middelboe M."/>
        </authorList>
    </citation>
    <scope>NUCLEOTIDE SEQUENCE [LARGE SCALE GENOMIC DNA]</scope>
    <source>
        <strain evidence="7 8">FPS-R7</strain>
    </source>
</reference>
<feature type="transmembrane region" description="Helical" evidence="6">
    <location>
        <begin position="135"/>
        <end position="154"/>
    </location>
</feature>
<evidence type="ECO:0000313" key="7">
    <source>
        <dbReference type="EMBL" id="QRE03840.1"/>
    </source>
</evidence>
<organism evidence="7 8">
    <name type="scientific">Flavobacterium psychrophilum</name>
    <dbReference type="NCBI Taxonomy" id="96345"/>
    <lineage>
        <taxon>Bacteria</taxon>
        <taxon>Pseudomonadati</taxon>
        <taxon>Bacteroidota</taxon>
        <taxon>Flavobacteriia</taxon>
        <taxon>Flavobacteriales</taxon>
        <taxon>Flavobacteriaceae</taxon>
        <taxon>Flavobacterium</taxon>
    </lineage>
</organism>
<dbReference type="RefSeq" id="WP_063742488.1">
    <property type="nucleotide sequence ID" value="NZ_CP059075.1"/>
</dbReference>
<gene>
    <name evidence="7" type="ORF">H0H26_13325</name>
</gene>
<evidence type="ECO:0000256" key="1">
    <source>
        <dbReference type="ARBA" id="ARBA00004651"/>
    </source>
</evidence>
<keyword evidence="3 6" id="KW-0812">Transmembrane</keyword>
<dbReference type="CDD" id="cd12082">
    <property type="entry name" value="MATE_like"/>
    <property type="match status" value="1"/>
</dbReference>
<dbReference type="Pfam" id="PF01943">
    <property type="entry name" value="Polysacc_synt"/>
    <property type="match status" value="1"/>
</dbReference>
<feature type="transmembrane region" description="Helical" evidence="6">
    <location>
        <begin position="189"/>
        <end position="213"/>
    </location>
</feature>
<accession>A0A7U2NF15</accession>
<proteinExistence type="predicted"/>
<protein>
    <submittedName>
        <fullName evidence="7">MATE family efflux transporter</fullName>
    </submittedName>
</protein>
<feature type="transmembrane region" description="Helical" evidence="6">
    <location>
        <begin position="88"/>
        <end position="115"/>
    </location>
</feature>
<evidence type="ECO:0000256" key="4">
    <source>
        <dbReference type="ARBA" id="ARBA00022989"/>
    </source>
</evidence>
<keyword evidence="2" id="KW-1003">Cell membrane</keyword>
<feature type="transmembrane region" description="Helical" evidence="6">
    <location>
        <begin position="405"/>
        <end position="422"/>
    </location>
</feature>
<feature type="transmembrane region" description="Helical" evidence="6">
    <location>
        <begin position="15"/>
        <end position="33"/>
    </location>
</feature>
<feature type="transmembrane region" description="Helical" evidence="6">
    <location>
        <begin position="380"/>
        <end position="399"/>
    </location>
</feature>
<feature type="transmembrane region" description="Helical" evidence="6">
    <location>
        <begin position="45"/>
        <end position="67"/>
    </location>
</feature>
<dbReference type="GO" id="GO:0005886">
    <property type="term" value="C:plasma membrane"/>
    <property type="evidence" value="ECO:0007669"/>
    <property type="project" value="UniProtKB-SubCell"/>
</dbReference>
<dbReference type="PANTHER" id="PTHR30250">
    <property type="entry name" value="PST FAMILY PREDICTED COLANIC ACID TRANSPORTER"/>
    <property type="match status" value="1"/>
</dbReference>
<feature type="transmembrane region" description="Helical" evidence="6">
    <location>
        <begin position="273"/>
        <end position="294"/>
    </location>
</feature>
<evidence type="ECO:0000313" key="8">
    <source>
        <dbReference type="Proteomes" id="UP000596329"/>
    </source>
</evidence>
<dbReference type="InterPro" id="IPR002797">
    <property type="entry name" value="Polysacc_synth"/>
</dbReference>
<dbReference type="AlphaFoldDB" id="A0A7U2NF15"/>
<dbReference type="Proteomes" id="UP000596329">
    <property type="component" value="Chromosome"/>
</dbReference>
<evidence type="ECO:0000256" key="5">
    <source>
        <dbReference type="ARBA" id="ARBA00023136"/>
    </source>
</evidence>
<comment type="subcellular location">
    <subcellularLocation>
        <location evidence="1">Cell membrane</location>
        <topology evidence="1">Multi-pass membrane protein</topology>
    </subcellularLocation>
</comment>